<reference evidence="1 2" key="1">
    <citation type="submission" date="2014-04" db="EMBL/GenBank/DDBJ databases">
        <authorList>
            <consortium name="DOE Joint Genome Institute"/>
            <person name="Kuo A."/>
            <person name="Kohler A."/>
            <person name="Jargeat P."/>
            <person name="Nagy L.G."/>
            <person name="Floudas D."/>
            <person name="Copeland A."/>
            <person name="Barry K.W."/>
            <person name="Cichocki N."/>
            <person name="Veneault-Fourrey C."/>
            <person name="LaButti K."/>
            <person name="Lindquist E.A."/>
            <person name="Lipzen A."/>
            <person name="Lundell T."/>
            <person name="Morin E."/>
            <person name="Murat C."/>
            <person name="Sun H."/>
            <person name="Tunlid A."/>
            <person name="Henrissat B."/>
            <person name="Grigoriev I.V."/>
            <person name="Hibbett D.S."/>
            <person name="Martin F."/>
            <person name="Nordberg H.P."/>
            <person name="Cantor M.N."/>
            <person name="Hua S.X."/>
        </authorList>
    </citation>
    <scope>NUCLEOTIDE SEQUENCE [LARGE SCALE GENOMIC DNA]</scope>
    <source>
        <strain evidence="1 2">Ve08.2h10</strain>
    </source>
</reference>
<accession>A0A0D0DIA9</accession>
<organism evidence="1 2">
    <name type="scientific">Paxillus rubicundulus Ve08.2h10</name>
    <dbReference type="NCBI Taxonomy" id="930991"/>
    <lineage>
        <taxon>Eukaryota</taxon>
        <taxon>Fungi</taxon>
        <taxon>Dikarya</taxon>
        <taxon>Basidiomycota</taxon>
        <taxon>Agaricomycotina</taxon>
        <taxon>Agaricomycetes</taxon>
        <taxon>Agaricomycetidae</taxon>
        <taxon>Boletales</taxon>
        <taxon>Paxilineae</taxon>
        <taxon>Paxillaceae</taxon>
        <taxon>Paxillus</taxon>
    </lineage>
</organism>
<proteinExistence type="predicted"/>
<dbReference type="EMBL" id="KN825480">
    <property type="protein sequence ID" value="KIK90718.1"/>
    <property type="molecule type" value="Genomic_DNA"/>
</dbReference>
<gene>
    <name evidence="1" type="ORF">PAXRUDRAFT_831457</name>
</gene>
<evidence type="ECO:0000313" key="1">
    <source>
        <dbReference type="EMBL" id="KIK90718.1"/>
    </source>
</evidence>
<protein>
    <submittedName>
        <fullName evidence="1">Uncharacterized protein</fullName>
    </submittedName>
</protein>
<dbReference type="Proteomes" id="UP000054538">
    <property type="component" value="Unassembled WGS sequence"/>
</dbReference>
<reference evidence="2" key="2">
    <citation type="submission" date="2015-01" db="EMBL/GenBank/DDBJ databases">
        <title>Evolutionary Origins and Diversification of the Mycorrhizal Mutualists.</title>
        <authorList>
            <consortium name="DOE Joint Genome Institute"/>
            <consortium name="Mycorrhizal Genomics Consortium"/>
            <person name="Kohler A."/>
            <person name="Kuo A."/>
            <person name="Nagy L.G."/>
            <person name="Floudas D."/>
            <person name="Copeland A."/>
            <person name="Barry K.W."/>
            <person name="Cichocki N."/>
            <person name="Veneault-Fourrey C."/>
            <person name="LaButti K."/>
            <person name="Lindquist E.A."/>
            <person name="Lipzen A."/>
            <person name="Lundell T."/>
            <person name="Morin E."/>
            <person name="Murat C."/>
            <person name="Riley R."/>
            <person name="Ohm R."/>
            <person name="Sun H."/>
            <person name="Tunlid A."/>
            <person name="Henrissat B."/>
            <person name="Grigoriev I.V."/>
            <person name="Hibbett D.S."/>
            <person name="Martin F."/>
        </authorList>
    </citation>
    <scope>NUCLEOTIDE SEQUENCE [LARGE SCALE GENOMIC DNA]</scope>
    <source>
        <strain evidence="2">Ve08.2h10</strain>
    </source>
</reference>
<keyword evidence="2" id="KW-1185">Reference proteome</keyword>
<dbReference type="HOGENOM" id="CLU_2886501_0_0_1"/>
<dbReference type="InParanoid" id="A0A0D0DIA9"/>
<name>A0A0D0DIA9_9AGAM</name>
<sequence>MNAIYRLIERVTARAGLTLRLGPLTICLRNLYGLRSTRHQVSFTLFVSDRLRVVPVTGAPRSS</sequence>
<dbReference type="AlphaFoldDB" id="A0A0D0DIA9"/>
<evidence type="ECO:0000313" key="2">
    <source>
        <dbReference type="Proteomes" id="UP000054538"/>
    </source>
</evidence>